<keyword evidence="3" id="KW-1185">Reference proteome</keyword>
<dbReference type="PANTHER" id="PTHR43685:SF2">
    <property type="entry name" value="GLYCOSYLTRANSFERASE 2-LIKE DOMAIN-CONTAINING PROTEIN"/>
    <property type="match status" value="1"/>
</dbReference>
<dbReference type="PANTHER" id="PTHR43685">
    <property type="entry name" value="GLYCOSYLTRANSFERASE"/>
    <property type="match status" value="1"/>
</dbReference>
<dbReference type="InterPro" id="IPR001173">
    <property type="entry name" value="Glyco_trans_2-like"/>
</dbReference>
<dbReference type="Gene3D" id="3.90.550.10">
    <property type="entry name" value="Spore Coat Polysaccharide Biosynthesis Protein SpsA, Chain A"/>
    <property type="match status" value="1"/>
</dbReference>
<accession>A0ABT3X3S0</accession>
<dbReference type="Proteomes" id="UP001208017">
    <property type="component" value="Unassembled WGS sequence"/>
</dbReference>
<dbReference type="InterPro" id="IPR050834">
    <property type="entry name" value="Glycosyltransf_2"/>
</dbReference>
<feature type="domain" description="Glycosyltransferase 2-like" evidence="1">
    <location>
        <begin position="4"/>
        <end position="96"/>
    </location>
</feature>
<dbReference type="SUPFAM" id="SSF53448">
    <property type="entry name" value="Nucleotide-diphospho-sugar transferases"/>
    <property type="match status" value="1"/>
</dbReference>
<evidence type="ECO:0000313" key="2">
    <source>
        <dbReference type="EMBL" id="MCX7570235.1"/>
    </source>
</evidence>
<reference evidence="2 3" key="1">
    <citation type="submission" date="2022-11" db="EMBL/GenBank/DDBJ databases">
        <title>Study of microbial diversity in lake waters.</title>
        <authorList>
            <person name="Zhang J."/>
        </authorList>
    </citation>
    <scope>NUCLEOTIDE SEQUENCE [LARGE SCALE GENOMIC DNA]</scope>
    <source>
        <strain evidence="2 3">DT12</strain>
    </source>
</reference>
<name>A0ABT3X3S0_9BACL</name>
<dbReference type="EMBL" id="JAPMLT010000004">
    <property type="protein sequence ID" value="MCX7570235.1"/>
    <property type="molecule type" value="Genomic_DNA"/>
</dbReference>
<dbReference type="InterPro" id="IPR029044">
    <property type="entry name" value="Nucleotide-diphossugar_trans"/>
</dbReference>
<evidence type="ECO:0000313" key="3">
    <source>
        <dbReference type="Proteomes" id="UP001208017"/>
    </source>
</evidence>
<protein>
    <submittedName>
        <fullName evidence="2">Glycosyltransferase family 2 protein</fullName>
    </submittedName>
</protein>
<sequence>MMLSLVIPTHNKWPRLRLTLISLEAVQGEIPFEVVIVNDGSTDETAKGLTDYAAPYPLHVVQHAQPLGRSGARNAGAAVSTGDRILFLDDDCLVVPTITDAHGALPDDVVGHGRIYNMPYLKFFLDPALGTLFPELPPRRRSSLAEQCVTEEMIRSSFDRIVAENRKVNALERLTDSVLASAAHRDLAWVACAGANLSLPRSLMEHHPFDVSFGLNWGAEDLDLGIRLLRSGHEIRQVEGAAVYHMDHLRSDFDEQVRRSFAELADRHPEREHIALVRQFLLREITLEDLLRQSEQ</sequence>
<evidence type="ECO:0000259" key="1">
    <source>
        <dbReference type="Pfam" id="PF00535"/>
    </source>
</evidence>
<organism evidence="2 3">
    <name type="scientific">Tumebacillus lacus</name>
    <dbReference type="NCBI Taxonomy" id="2995335"/>
    <lineage>
        <taxon>Bacteria</taxon>
        <taxon>Bacillati</taxon>
        <taxon>Bacillota</taxon>
        <taxon>Bacilli</taxon>
        <taxon>Bacillales</taxon>
        <taxon>Alicyclobacillaceae</taxon>
        <taxon>Tumebacillus</taxon>
    </lineage>
</organism>
<dbReference type="CDD" id="cd00761">
    <property type="entry name" value="Glyco_tranf_GTA_type"/>
    <property type="match status" value="1"/>
</dbReference>
<proteinExistence type="predicted"/>
<gene>
    <name evidence="2" type="ORF">OS242_09700</name>
</gene>
<dbReference type="RefSeq" id="WP_267151746.1">
    <property type="nucleotide sequence ID" value="NZ_JAPMLT010000004.1"/>
</dbReference>
<dbReference type="Pfam" id="PF00535">
    <property type="entry name" value="Glycos_transf_2"/>
    <property type="match status" value="1"/>
</dbReference>
<comment type="caution">
    <text evidence="2">The sequence shown here is derived from an EMBL/GenBank/DDBJ whole genome shotgun (WGS) entry which is preliminary data.</text>
</comment>